<protein>
    <submittedName>
        <fullName evidence="1">Uncharacterized protein</fullName>
    </submittedName>
</protein>
<evidence type="ECO:0000313" key="1">
    <source>
        <dbReference type="EMBL" id="KAI9923011.1"/>
    </source>
</evidence>
<organism evidence="1 2">
    <name type="scientific">Peronosclerospora sorghi</name>
    <dbReference type="NCBI Taxonomy" id="230839"/>
    <lineage>
        <taxon>Eukaryota</taxon>
        <taxon>Sar</taxon>
        <taxon>Stramenopiles</taxon>
        <taxon>Oomycota</taxon>
        <taxon>Peronosporomycetes</taxon>
        <taxon>Peronosporales</taxon>
        <taxon>Peronosporaceae</taxon>
        <taxon>Peronosclerospora</taxon>
    </lineage>
</organism>
<name>A0ACC0WYF5_9STRA</name>
<dbReference type="Proteomes" id="UP001163321">
    <property type="component" value="Chromosome 1"/>
</dbReference>
<dbReference type="EMBL" id="CM047580">
    <property type="protein sequence ID" value="KAI9923011.1"/>
    <property type="molecule type" value="Genomic_DNA"/>
</dbReference>
<keyword evidence="2" id="KW-1185">Reference proteome</keyword>
<sequence>MVDYSSSARLTHRGHNGLHADNALVLEMLTRLKIQYIKMEIVQCCWELVVSSITGSRVLDELIDGLKHIVVEMGAPVSDEIVRKALQYLQNKQPFFSNLAKLSTERIAKLKVCEIKHHLEAEKPQIEARDAVLAKEFKSPVDRARNGMNSRFFTILILHHELQQLPWEGLDIMTQCRGVTRMPSRSHSRECQALSINSSRSTAVSAKSCGRSDINSASIESDLGTRDKNIRLGRNHRPSPRC</sequence>
<reference evidence="1 2" key="1">
    <citation type="journal article" date="2022" name="bioRxiv">
        <title>The genome of the oomycete Peronosclerospora sorghi, a cosmopolitan pathogen of maize and sorghum, is inflated with dispersed pseudogenes.</title>
        <authorList>
            <person name="Fletcher K."/>
            <person name="Martin F."/>
            <person name="Isakeit T."/>
            <person name="Cavanaugh K."/>
            <person name="Magill C."/>
            <person name="Michelmore R."/>
        </authorList>
    </citation>
    <scope>NUCLEOTIDE SEQUENCE [LARGE SCALE GENOMIC DNA]</scope>
    <source>
        <strain evidence="1">P6</strain>
    </source>
</reference>
<accession>A0ACC0WYF5</accession>
<evidence type="ECO:0000313" key="2">
    <source>
        <dbReference type="Proteomes" id="UP001163321"/>
    </source>
</evidence>
<comment type="caution">
    <text evidence="1">The sequence shown here is derived from an EMBL/GenBank/DDBJ whole genome shotgun (WGS) entry which is preliminary data.</text>
</comment>
<proteinExistence type="predicted"/>
<gene>
    <name evidence="1" type="ORF">PsorP6_002503</name>
</gene>